<keyword evidence="3" id="KW-1185">Reference proteome</keyword>
<gene>
    <name evidence="2" type="ORF">CANINC_002977</name>
</gene>
<dbReference type="InterPro" id="IPR011993">
    <property type="entry name" value="PH-like_dom_sf"/>
</dbReference>
<dbReference type="Gene3D" id="2.30.29.30">
    <property type="entry name" value="Pleckstrin-homology domain (PH domain)/Phosphotyrosine-binding domain (PTB)"/>
    <property type="match status" value="1"/>
</dbReference>
<protein>
    <recommendedName>
        <fullName evidence="1">PH domain-containing protein</fullName>
    </recommendedName>
</protein>
<name>A0A4T0WZT0_9ASCO</name>
<comment type="caution">
    <text evidence="2">The sequence shown here is derived from an EMBL/GenBank/DDBJ whole genome shotgun (WGS) entry which is preliminary data.</text>
</comment>
<accession>A0A4T0WZT0</accession>
<dbReference type="AlphaFoldDB" id="A0A4T0WZT0"/>
<feature type="domain" description="PH" evidence="1">
    <location>
        <begin position="464"/>
        <end position="589"/>
    </location>
</feature>
<dbReference type="Proteomes" id="UP000307173">
    <property type="component" value="Unassembled WGS sequence"/>
</dbReference>
<dbReference type="InterPro" id="IPR001849">
    <property type="entry name" value="PH_domain"/>
</dbReference>
<dbReference type="Pfam" id="PF16457">
    <property type="entry name" value="PH_12"/>
    <property type="match status" value="1"/>
</dbReference>
<sequence length="669" mass="75894">MSIDYNSIHQHLKQLKVTQGVNESAGPSSLQLEEQTAVKYVTILRQDLIQSTEKGISNSHFDSGSLNVIVTLTKVLDYLPKSDMVFALFDQTFFRTLFYLLSLKNLPVEALRGILRICLTYLAGVLPKNRKKGMFKPLLSVLCENTANNDLNKCDLVFENLTSKITFSDARMNLNIVDFVAKVLYRLLETMGAASTNYIDETVIQGEEALLKIIRSLFVYNFFGVLSGIKGIGEIESMTGLRGSLDLAAKWLKSQKVKKDNVIWLSCNSFMEELGMNVSKDNYDSLDVLSLLSLVGVFSQSKMLLKKIMVECNMTSNLPIFEIIIAINKAFTEKKTLNKIFGIWNTDLWYSTLNVSTRCWLFSGAKIENDDTKKVINMINVVIDWIVAQIDQSSKSDGLGDTAIALNFNATELLEQVDNFSYEEIKTLQLDSVRSGITSLWKDEMKVFDNMLHNEVIELVSDRKFLQLSKGSWVYCQNPLQVSETSYMFITLNANSQSIVYKEFPKKPTKSSNFQNLDKDGIMIEFKNITGIECENMNPQTDDSGLVILRSERMDVNKVEVFTKTGSLIFYVHTKELKDAWVDGLRILVSESKSAVKNTVESTTMKQSISEQFFTKSGVTKDVKKQVRILEDVRFRTQLLYLDNPEIRKCDSDPISIEWEGLNGNFTYD</sequence>
<evidence type="ECO:0000259" key="1">
    <source>
        <dbReference type="Pfam" id="PF16457"/>
    </source>
</evidence>
<reference evidence="2 3" key="1">
    <citation type="journal article" date="2019" name="Front. Genet.">
        <title>Whole-Genome Sequencing of the Opportunistic Yeast Pathogen Candida inconspicua Uncovers Its Hybrid Origin.</title>
        <authorList>
            <person name="Mixao V."/>
            <person name="Hansen A.P."/>
            <person name="Saus E."/>
            <person name="Boekhout T."/>
            <person name="Lass-Florl C."/>
            <person name="Gabaldon T."/>
        </authorList>
    </citation>
    <scope>NUCLEOTIDE SEQUENCE [LARGE SCALE GENOMIC DNA]</scope>
    <source>
        <strain evidence="2 3">CBS 180</strain>
    </source>
</reference>
<dbReference type="OrthoDB" id="28413at2759"/>
<proteinExistence type="predicted"/>
<organism evidence="2 3">
    <name type="scientific">Pichia inconspicua</name>
    <dbReference type="NCBI Taxonomy" id="52247"/>
    <lineage>
        <taxon>Eukaryota</taxon>
        <taxon>Fungi</taxon>
        <taxon>Dikarya</taxon>
        <taxon>Ascomycota</taxon>
        <taxon>Saccharomycotina</taxon>
        <taxon>Pichiomycetes</taxon>
        <taxon>Pichiales</taxon>
        <taxon>Pichiaceae</taxon>
        <taxon>Pichia</taxon>
    </lineage>
</organism>
<evidence type="ECO:0000313" key="2">
    <source>
        <dbReference type="EMBL" id="TID25441.1"/>
    </source>
</evidence>
<dbReference type="EMBL" id="SELW01000483">
    <property type="protein sequence ID" value="TID25441.1"/>
    <property type="molecule type" value="Genomic_DNA"/>
</dbReference>
<evidence type="ECO:0000313" key="3">
    <source>
        <dbReference type="Proteomes" id="UP000307173"/>
    </source>
</evidence>